<evidence type="ECO:0000259" key="1">
    <source>
        <dbReference type="Pfam" id="PF00561"/>
    </source>
</evidence>
<dbReference type="SUPFAM" id="SSF53474">
    <property type="entry name" value="alpha/beta-Hydrolases"/>
    <property type="match status" value="1"/>
</dbReference>
<evidence type="ECO:0000313" key="2">
    <source>
        <dbReference type="EMBL" id="MBK1657832.1"/>
    </source>
</evidence>
<sequence>MENQVAWQESLLPIAGVQLRLRRAGKGPPLLVLHRDTGTPDQLPAYALLARHFDVLLPEHPGYGQSERPGWMRSVRDLAVTYRWLLGALGLSRAALLGLGYGGWVAAEMASMAPGDPAQAMLVGPMGIKPPQGEILDQALLSHIDYARAGFHDPKAFEAVYGAEPSTDQLVEWDICREMNFRLAWKPYMHSLTLPHLLGGLRSPTLVAWGAEDRVVPAGTAEAWRQAMPQAAVEILDGCGHCAEMEKPAELVRLVATFARVA</sequence>
<dbReference type="InterPro" id="IPR029058">
    <property type="entry name" value="AB_hydrolase_fold"/>
</dbReference>
<name>A0ABS1CUX8_9PROT</name>
<organism evidence="2 3">
    <name type="scientific">Paracraurococcus ruber</name>
    <dbReference type="NCBI Taxonomy" id="77675"/>
    <lineage>
        <taxon>Bacteria</taxon>
        <taxon>Pseudomonadati</taxon>
        <taxon>Pseudomonadota</taxon>
        <taxon>Alphaproteobacteria</taxon>
        <taxon>Acetobacterales</taxon>
        <taxon>Roseomonadaceae</taxon>
        <taxon>Paracraurococcus</taxon>
    </lineage>
</organism>
<comment type="caution">
    <text evidence="2">The sequence shown here is derived from an EMBL/GenBank/DDBJ whole genome shotgun (WGS) entry which is preliminary data.</text>
</comment>
<dbReference type="EMBL" id="NRSG01000029">
    <property type="protein sequence ID" value="MBK1657832.1"/>
    <property type="molecule type" value="Genomic_DNA"/>
</dbReference>
<keyword evidence="3" id="KW-1185">Reference proteome</keyword>
<dbReference type="PANTHER" id="PTHR43798">
    <property type="entry name" value="MONOACYLGLYCEROL LIPASE"/>
    <property type="match status" value="1"/>
</dbReference>
<dbReference type="Gene3D" id="3.40.50.1820">
    <property type="entry name" value="alpha/beta hydrolase"/>
    <property type="match status" value="1"/>
</dbReference>
<dbReference type="InterPro" id="IPR000073">
    <property type="entry name" value="AB_hydrolase_1"/>
</dbReference>
<gene>
    <name evidence="2" type="ORF">CKO45_06260</name>
</gene>
<dbReference type="Proteomes" id="UP000697995">
    <property type="component" value="Unassembled WGS sequence"/>
</dbReference>
<feature type="domain" description="AB hydrolase-1" evidence="1">
    <location>
        <begin position="47"/>
        <end position="248"/>
    </location>
</feature>
<dbReference type="PANTHER" id="PTHR43798:SF33">
    <property type="entry name" value="HYDROLASE, PUTATIVE (AFU_ORTHOLOGUE AFUA_2G14860)-RELATED"/>
    <property type="match status" value="1"/>
</dbReference>
<dbReference type="Pfam" id="PF00561">
    <property type="entry name" value="Abhydrolase_1"/>
    <property type="match status" value="1"/>
</dbReference>
<dbReference type="RefSeq" id="WP_133219692.1">
    <property type="nucleotide sequence ID" value="NZ_NRSG01000029.1"/>
</dbReference>
<dbReference type="PRINTS" id="PR00111">
    <property type="entry name" value="ABHYDROLASE"/>
</dbReference>
<evidence type="ECO:0000313" key="3">
    <source>
        <dbReference type="Proteomes" id="UP000697995"/>
    </source>
</evidence>
<dbReference type="InterPro" id="IPR050266">
    <property type="entry name" value="AB_hydrolase_sf"/>
</dbReference>
<accession>A0ABS1CUX8</accession>
<proteinExistence type="predicted"/>
<reference evidence="2 3" key="1">
    <citation type="journal article" date="2020" name="Microorganisms">
        <title>Osmotic Adaptation and Compatible Solute Biosynthesis of Phototrophic Bacteria as Revealed from Genome Analyses.</title>
        <authorList>
            <person name="Imhoff J.F."/>
            <person name="Rahn T."/>
            <person name="Kunzel S."/>
            <person name="Keller A."/>
            <person name="Neulinger S.C."/>
        </authorList>
    </citation>
    <scope>NUCLEOTIDE SEQUENCE [LARGE SCALE GENOMIC DNA]</scope>
    <source>
        <strain evidence="2 3">DSM 15382</strain>
    </source>
</reference>
<protein>
    <recommendedName>
        <fullName evidence="1">AB hydrolase-1 domain-containing protein</fullName>
    </recommendedName>
</protein>